<dbReference type="PATRIC" id="fig|582515.4.peg.1497"/>
<evidence type="ECO:0000259" key="2">
    <source>
        <dbReference type="Pfam" id="PF02638"/>
    </source>
</evidence>
<dbReference type="AlphaFoldDB" id="U5DN12"/>
<dbReference type="EMBL" id="ASSJ01000035">
    <property type="protein sequence ID" value="ERN42004.1"/>
    <property type="molecule type" value="Genomic_DNA"/>
</dbReference>
<protein>
    <recommendedName>
        <fullName evidence="2">Glycosyl hydrolase-like 10 domain-containing protein</fullName>
    </recommendedName>
</protein>
<evidence type="ECO:0000256" key="1">
    <source>
        <dbReference type="ARBA" id="ARBA00022729"/>
    </source>
</evidence>
<comment type="caution">
    <text evidence="3">The sequence shown here is derived from an EMBL/GenBank/DDBJ whole genome shotgun (WGS) entry which is preliminary data.</text>
</comment>
<dbReference type="STRING" id="582515.KR51_00013380"/>
<evidence type="ECO:0000313" key="3">
    <source>
        <dbReference type="EMBL" id="ERN42004.1"/>
    </source>
</evidence>
<evidence type="ECO:0000313" key="4">
    <source>
        <dbReference type="Proteomes" id="UP000016960"/>
    </source>
</evidence>
<dbReference type="InterPro" id="IPR003790">
    <property type="entry name" value="GHL10"/>
</dbReference>
<organism evidence="3 4">
    <name type="scientific">Rubidibacter lacunae KORDI 51-2</name>
    <dbReference type="NCBI Taxonomy" id="582515"/>
    <lineage>
        <taxon>Bacteria</taxon>
        <taxon>Bacillati</taxon>
        <taxon>Cyanobacteriota</taxon>
        <taxon>Cyanophyceae</taxon>
        <taxon>Oscillatoriophycideae</taxon>
        <taxon>Chroococcales</taxon>
        <taxon>Aphanothecaceae</taxon>
        <taxon>Rubidibacter</taxon>
    </lineage>
</organism>
<dbReference type="InterPro" id="IPR052177">
    <property type="entry name" value="Divisome_Glycosyl_Hydrolase"/>
</dbReference>
<dbReference type="eggNOG" id="COG1649">
    <property type="taxonomic scope" value="Bacteria"/>
</dbReference>
<proteinExistence type="predicted"/>
<name>U5DN12_9CHRO</name>
<dbReference type="Proteomes" id="UP000016960">
    <property type="component" value="Unassembled WGS sequence"/>
</dbReference>
<accession>U5DN12</accession>
<dbReference type="InParanoid" id="U5DN12"/>
<keyword evidence="4" id="KW-1185">Reference proteome</keyword>
<reference evidence="3 4" key="1">
    <citation type="submission" date="2013-05" db="EMBL/GenBank/DDBJ databases">
        <title>Draft genome sequence of Rubidibacter lacunae KORDI 51-2.</title>
        <authorList>
            <person name="Choi D.H."/>
            <person name="Noh J.H."/>
            <person name="Kwon K.-K."/>
            <person name="Lee J.-H."/>
            <person name="Ryu J.-Y."/>
        </authorList>
    </citation>
    <scope>NUCLEOTIDE SEQUENCE [LARGE SCALE GENOMIC DNA]</scope>
    <source>
        <strain evidence="3 4">KORDI 51-2</strain>
    </source>
</reference>
<dbReference type="PANTHER" id="PTHR43405">
    <property type="entry name" value="GLYCOSYL HYDROLASE DIGH"/>
    <property type="match status" value="1"/>
</dbReference>
<gene>
    <name evidence="3" type="ORF">KR51_00013380</name>
</gene>
<dbReference type="RefSeq" id="WP_022605868.1">
    <property type="nucleotide sequence ID" value="NZ_ASSJ01000035.1"/>
</dbReference>
<keyword evidence="1" id="KW-0732">Signal</keyword>
<dbReference type="Pfam" id="PF02638">
    <property type="entry name" value="GHL10"/>
    <property type="match status" value="1"/>
</dbReference>
<feature type="domain" description="Glycosyl hydrolase-like 10" evidence="2">
    <location>
        <begin position="73"/>
        <end position="226"/>
    </location>
</feature>
<dbReference type="Gene3D" id="3.20.20.80">
    <property type="entry name" value="Glycosidases"/>
    <property type="match status" value="1"/>
</dbReference>
<dbReference type="PANTHER" id="PTHR43405:SF1">
    <property type="entry name" value="GLYCOSYL HYDROLASE DIGH"/>
    <property type="match status" value="1"/>
</dbReference>
<sequence length="450" mass="50214">MAARPDANCHFAADAIEQQSELRDAAIAGDADARQQYNELLQEHARQLAQCRRQTWPPQQAIWLRLYPCDLQTGAVDAILDDIVARGYNQVYVEAFYDGQVLLPVEDNPTPWPSALRAPGTESVDLLAQAIAKGRERGLRVYAWMFSLNFGYSYTQDAERQPALALNGRGQNTLDFIPNASQVFVDPYHLLARQDYARLVQAVLQRQPDGVLFDYIRYPRGIGGDSVADTVSDLWIYSDASRAALLARAENAKSRLLIERYLERGYLTADDLNAADKLGSGPARWQGRPSGSSALQRDLWRLSVAHAAQGVIDFLNAAAQPVRQRGLPAGAVFFPDGNQIVGAQGFDSRLQPWAKFPSTLEWHAMSYGVCGKTDCISDLVQRVVDRAPSGTRIIPALAGDWGRSYDNRPPLEAQMNDLHRRFPQIQAVSHFSYEWQTPELARERKFCPTP</sequence>